<dbReference type="Proteomes" id="UP000321393">
    <property type="component" value="Unassembled WGS sequence"/>
</dbReference>
<organism evidence="1 2">
    <name type="scientific">Cucumis melo var. makuwa</name>
    <name type="common">Oriental melon</name>
    <dbReference type="NCBI Taxonomy" id="1194695"/>
    <lineage>
        <taxon>Eukaryota</taxon>
        <taxon>Viridiplantae</taxon>
        <taxon>Streptophyta</taxon>
        <taxon>Embryophyta</taxon>
        <taxon>Tracheophyta</taxon>
        <taxon>Spermatophyta</taxon>
        <taxon>Magnoliopsida</taxon>
        <taxon>eudicotyledons</taxon>
        <taxon>Gunneridae</taxon>
        <taxon>Pentapetalae</taxon>
        <taxon>rosids</taxon>
        <taxon>fabids</taxon>
        <taxon>Cucurbitales</taxon>
        <taxon>Cucurbitaceae</taxon>
        <taxon>Benincaseae</taxon>
        <taxon>Cucumis</taxon>
    </lineage>
</organism>
<dbReference type="OrthoDB" id="1194594at2759"/>
<evidence type="ECO:0000313" key="1">
    <source>
        <dbReference type="EMBL" id="KAA0025438.1"/>
    </source>
</evidence>
<name>A0A5A7SH23_CUCMM</name>
<proteinExistence type="predicted"/>
<gene>
    <name evidence="1" type="ORF">E6C27_scaffold417G00310</name>
</gene>
<protein>
    <submittedName>
        <fullName evidence="1">Uncharacterized protein</fullName>
    </submittedName>
</protein>
<dbReference type="AlphaFoldDB" id="A0A5A7SH23"/>
<comment type="caution">
    <text evidence="1">The sequence shown here is derived from an EMBL/GenBank/DDBJ whole genome shotgun (WGS) entry which is preliminary data.</text>
</comment>
<accession>A0A5A7SH23</accession>
<reference evidence="1 2" key="1">
    <citation type="submission" date="2019-08" db="EMBL/GenBank/DDBJ databases">
        <title>Draft genome sequences of two oriental melons (Cucumis melo L. var makuwa).</title>
        <authorList>
            <person name="Kwon S.-Y."/>
        </authorList>
    </citation>
    <scope>NUCLEOTIDE SEQUENCE [LARGE SCALE GENOMIC DNA]</scope>
    <source>
        <strain evidence="2">cv. SW 3</strain>
        <tissue evidence="1">Leaf</tissue>
    </source>
</reference>
<evidence type="ECO:0000313" key="2">
    <source>
        <dbReference type="Proteomes" id="UP000321393"/>
    </source>
</evidence>
<sequence length="97" mass="11363">MSEDEKKKWKQHKYNHRTSRKGYANLMEELKALSSNPIDRSLVWKQAHMDRKGQIPNEEMKEVVNLIMNITKDDEQLEGVTLEKMKVNFTTVTGSKV</sequence>
<dbReference type="EMBL" id="SSTE01023130">
    <property type="protein sequence ID" value="KAA0025438.1"/>
    <property type="molecule type" value="Genomic_DNA"/>
</dbReference>